<dbReference type="RefSeq" id="WP_062687349.1">
    <property type="nucleotide sequence ID" value="NZ_KQ758709.1"/>
</dbReference>
<reference evidence="1 2" key="1">
    <citation type="submission" date="2015-11" db="EMBL/GenBank/DDBJ databases">
        <title>Bacillus caseinolyticus sp nov.</title>
        <authorList>
            <person name="Dastager S.G."/>
            <person name="Mawlankar R."/>
        </authorList>
    </citation>
    <scope>NUCLEOTIDE SEQUENCE [LARGE SCALE GENOMIC DNA]</scope>
    <source>
        <strain evidence="1 2">SGD-V-76</strain>
    </source>
</reference>
<evidence type="ECO:0000313" key="1">
    <source>
        <dbReference type="EMBL" id="KSU86306.1"/>
    </source>
</evidence>
<comment type="caution">
    <text evidence="1">The sequence shown here is derived from an EMBL/GenBank/DDBJ whole genome shotgun (WGS) entry which is preliminary data.</text>
</comment>
<dbReference type="SUPFAM" id="SSF48056">
    <property type="entry name" value="Di-copper centre-containing domain"/>
    <property type="match status" value="1"/>
</dbReference>
<evidence type="ECO:0000313" key="2">
    <source>
        <dbReference type="Proteomes" id="UP000053681"/>
    </source>
</evidence>
<dbReference type="InterPro" id="IPR008922">
    <property type="entry name" value="Di-copper_centre_dom_sf"/>
</dbReference>
<accession>A0A0V8JGW6</accession>
<dbReference type="AlphaFoldDB" id="A0A0V8JGW6"/>
<evidence type="ECO:0008006" key="3">
    <source>
        <dbReference type="Google" id="ProtNLM"/>
    </source>
</evidence>
<dbReference type="EMBL" id="LNQP01000095">
    <property type="protein sequence ID" value="KSU86306.1"/>
    <property type="molecule type" value="Genomic_DNA"/>
</dbReference>
<dbReference type="Proteomes" id="UP000053681">
    <property type="component" value="Unassembled WGS sequence"/>
</dbReference>
<protein>
    <recommendedName>
        <fullName evidence="3">Tyrosinase copper-binding domain-containing protein</fullName>
    </recommendedName>
</protein>
<gene>
    <name evidence="1" type="ORF">AS180_19405</name>
</gene>
<sequence length="134" mass="15785">MNMSQLRSGDGIEFLSFHRDFIQEALEWYNNEGLNPRLVEPWRSIPIAIKRHPEWTRELQNAENRIVRNLSSFNSSDELGRFLQTSSLHDAIHVIGSDVFNESDFGRISRAPRSTLFYNWHGLINNWWRQLDGL</sequence>
<name>A0A0V8JGW6_9BACI</name>
<organism evidence="1 2">
    <name type="scientific">Priestia veravalensis</name>
    <dbReference type="NCBI Taxonomy" id="1414648"/>
    <lineage>
        <taxon>Bacteria</taxon>
        <taxon>Bacillati</taxon>
        <taxon>Bacillota</taxon>
        <taxon>Bacilli</taxon>
        <taxon>Bacillales</taxon>
        <taxon>Bacillaceae</taxon>
        <taxon>Priestia</taxon>
    </lineage>
</organism>
<proteinExistence type="predicted"/>
<keyword evidence="2" id="KW-1185">Reference proteome</keyword>